<dbReference type="GeneID" id="39580318"/>
<dbReference type="InterPro" id="IPR013097">
    <property type="entry name" value="Dabb"/>
</dbReference>
<sequence length="112" mass="12690">MPIVQVAQVQFKDLVAPEEVEALCEEALALKDHCLHPTTKKPLVRSVTGGVDNSTEGQQGGMTHVFILEFDNEEDRRVYQQEDERHRKFSEDLSTLAAKVTMVDFCPGVFWK</sequence>
<dbReference type="RefSeq" id="XP_028466196.1">
    <property type="nucleotide sequence ID" value="XM_028611840.1"/>
</dbReference>
<dbReference type="Pfam" id="PF07876">
    <property type="entry name" value="Dabb"/>
    <property type="match status" value="1"/>
</dbReference>
<dbReference type="InterPro" id="IPR011008">
    <property type="entry name" value="Dimeric_a/b-barrel"/>
</dbReference>
<organism evidence="2 3">
    <name type="scientific">Sodiomyces alkalinus (strain CBS 110278 / VKM F-3762 / F11)</name>
    <name type="common">Alkaliphilic filamentous fungus</name>
    <dbReference type="NCBI Taxonomy" id="1314773"/>
    <lineage>
        <taxon>Eukaryota</taxon>
        <taxon>Fungi</taxon>
        <taxon>Dikarya</taxon>
        <taxon>Ascomycota</taxon>
        <taxon>Pezizomycotina</taxon>
        <taxon>Sordariomycetes</taxon>
        <taxon>Hypocreomycetidae</taxon>
        <taxon>Glomerellales</taxon>
        <taxon>Plectosphaerellaceae</taxon>
        <taxon>Sodiomyces</taxon>
    </lineage>
</organism>
<dbReference type="Proteomes" id="UP000272025">
    <property type="component" value="Unassembled WGS sequence"/>
</dbReference>
<proteinExistence type="predicted"/>
<evidence type="ECO:0000313" key="3">
    <source>
        <dbReference type="Proteomes" id="UP000272025"/>
    </source>
</evidence>
<evidence type="ECO:0000259" key="1">
    <source>
        <dbReference type="PROSITE" id="PS51502"/>
    </source>
</evidence>
<dbReference type="AlphaFoldDB" id="A0A3N2PV78"/>
<dbReference type="SMART" id="SM00886">
    <property type="entry name" value="Dabb"/>
    <property type="match status" value="1"/>
</dbReference>
<dbReference type="PROSITE" id="PS51502">
    <property type="entry name" value="S_R_A_B_BARREL"/>
    <property type="match status" value="1"/>
</dbReference>
<protein>
    <recommendedName>
        <fullName evidence="1">Stress-response A/B barrel domain-containing protein</fullName>
    </recommendedName>
</protein>
<dbReference type="EMBL" id="ML119055">
    <property type="protein sequence ID" value="ROT38390.1"/>
    <property type="molecule type" value="Genomic_DNA"/>
</dbReference>
<reference evidence="2 3" key="1">
    <citation type="journal article" date="2018" name="Mol. Ecol.">
        <title>The obligate alkalophilic soda-lake fungus Sodiomyces alkalinus has shifted to a protein diet.</title>
        <authorList>
            <person name="Grum-Grzhimaylo A.A."/>
            <person name="Falkoski D.L."/>
            <person name="van den Heuvel J."/>
            <person name="Valero-Jimenez C.A."/>
            <person name="Min B."/>
            <person name="Choi I.G."/>
            <person name="Lipzen A."/>
            <person name="Daum C.G."/>
            <person name="Aanen D.K."/>
            <person name="Tsang A."/>
            <person name="Henrissat B."/>
            <person name="Bilanenko E.N."/>
            <person name="de Vries R.P."/>
            <person name="van Kan J.A.L."/>
            <person name="Grigoriev I.V."/>
            <person name="Debets A.J.M."/>
        </authorList>
    </citation>
    <scope>NUCLEOTIDE SEQUENCE [LARGE SCALE GENOMIC DNA]</scope>
    <source>
        <strain evidence="2 3">F11</strain>
    </source>
</reference>
<dbReference type="OrthoDB" id="1601230at2759"/>
<dbReference type="SUPFAM" id="SSF54909">
    <property type="entry name" value="Dimeric alpha+beta barrel"/>
    <property type="match status" value="1"/>
</dbReference>
<name>A0A3N2PV78_SODAK</name>
<accession>A0A3N2PV78</accession>
<feature type="domain" description="Stress-response A/B barrel" evidence="1">
    <location>
        <begin position="3"/>
        <end position="105"/>
    </location>
</feature>
<dbReference type="Gene3D" id="3.30.70.100">
    <property type="match status" value="1"/>
</dbReference>
<keyword evidence="3" id="KW-1185">Reference proteome</keyword>
<evidence type="ECO:0000313" key="2">
    <source>
        <dbReference type="EMBL" id="ROT38390.1"/>
    </source>
</evidence>
<dbReference type="STRING" id="1314773.A0A3N2PV78"/>
<gene>
    <name evidence="2" type="ORF">SODALDRAFT_332960</name>
</gene>